<evidence type="ECO:0000313" key="8">
    <source>
        <dbReference type="EMBL" id="CAA7599629.1"/>
    </source>
</evidence>
<dbReference type="InterPro" id="IPR002797">
    <property type="entry name" value="Polysacc_synth"/>
</dbReference>
<feature type="transmembrane region" description="Helical" evidence="7">
    <location>
        <begin position="172"/>
        <end position="194"/>
    </location>
</feature>
<evidence type="ECO:0000256" key="4">
    <source>
        <dbReference type="ARBA" id="ARBA00022989"/>
    </source>
</evidence>
<feature type="transmembrane region" description="Helical" evidence="7">
    <location>
        <begin position="375"/>
        <end position="391"/>
    </location>
</feature>
<dbReference type="Pfam" id="PF13440">
    <property type="entry name" value="Polysacc_synt_3"/>
    <property type="match status" value="1"/>
</dbReference>
<reference evidence="8" key="2">
    <citation type="submission" date="2020-01" db="EMBL/GenBank/DDBJ databases">
        <authorList>
            <person name="Hornung B."/>
        </authorList>
    </citation>
    <scope>NUCLEOTIDE SEQUENCE</scope>
    <source>
        <strain evidence="8">PacBioINE</strain>
    </source>
</reference>
<evidence type="ECO:0000256" key="1">
    <source>
        <dbReference type="ARBA" id="ARBA00004651"/>
    </source>
</evidence>
<dbReference type="RefSeq" id="WP_240983411.1">
    <property type="nucleotide sequence ID" value="NZ_CDGJ01000028.1"/>
</dbReference>
<dbReference type="Proteomes" id="UP001071230">
    <property type="component" value="Unassembled WGS sequence"/>
</dbReference>
<keyword evidence="5 7" id="KW-0472">Membrane</keyword>
<evidence type="ECO:0000256" key="5">
    <source>
        <dbReference type="ARBA" id="ARBA00023136"/>
    </source>
</evidence>
<keyword evidence="3 7" id="KW-0812">Transmembrane</keyword>
<dbReference type="Pfam" id="PF01943">
    <property type="entry name" value="Polysacc_synt"/>
    <property type="match status" value="1"/>
</dbReference>
<feature type="transmembrane region" description="Helical" evidence="7">
    <location>
        <begin position="412"/>
        <end position="434"/>
    </location>
</feature>
<evidence type="ECO:0000313" key="10">
    <source>
        <dbReference type="Proteomes" id="UP001071230"/>
    </source>
</evidence>
<feature type="transmembrane region" description="Helical" evidence="7">
    <location>
        <begin position="478"/>
        <end position="497"/>
    </location>
</feature>
<keyword evidence="2" id="KW-1003">Cell membrane</keyword>
<dbReference type="PANTHER" id="PTHR30250">
    <property type="entry name" value="PST FAMILY PREDICTED COLANIC ACID TRANSPORTER"/>
    <property type="match status" value="1"/>
</dbReference>
<feature type="transmembrane region" description="Helical" evidence="7">
    <location>
        <begin position="351"/>
        <end position="369"/>
    </location>
</feature>
<dbReference type="AlphaFoldDB" id="A0A8S0W694"/>
<evidence type="ECO:0000313" key="9">
    <source>
        <dbReference type="EMBL" id="CEJ06460.1"/>
    </source>
</evidence>
<gene>
    <name evidence="8" type="ORF">DEACI_0255</name>
    <name evidence="9" type="ORF">DEACI_0908</name>
</gene>
<feature type="compositionally biased region" description="Basic and acidic residues" evidence="6">
    <location>
        <begin position="254"/>
        <end position="280"/>
    </location>
</feature>
<protein>
    <submittedName>
        <fullName evidence="8">Polysaccharide biosynthesis C-terminal domain protein</fullName>
    </submittedName>
    <submittedName>
        <fullName evidence="9">Polysaccharide biosynthesis protein</fullName>
    </submittedName>
</protein>
<dbReference type="GO" id="GO:0005886">
    <property type="term" value="C:plasma membrane"/>
    <property type="evidence" value="ECO:0007669"/>
    <property type="project" value="UniProtKB-SubCell"/>
</dbReference>
<evidence type="ECO:0000256" key="3">
    <source>
        <dbReference type="ARBA" id="ARBA00022692"/>
    </source>
</evidence>
<feature type="transmembrane region" description="Helical" evidence="7">
    <location>
        <begin position="446"/>
        <end position="466"/>
    </location>
</feature>
<feature type="transmembrane region" description="Helical" evidence="7">
    <location>
        <begin position="47"/>
        <end position="66"/>
    </location>
</feature>
<dbReference type="EMBL" id="CDGJ01000028">
    <property type="protein sequence ID" value="CEJ06460.1"/>
    <property type="molecule type" value="Genomic_DNA"/>
</dbReference>
<evidence type="ECO:0000256" key="2">
    <source>
        <dbReference type="ARBA" id="ARBA00022475"/>
    </source>
</evidence>
<evidence type="ECO:0000256" key="6">
    <source>
        <dbReference type="SAM" id="MobiDB-lite"/>
    </source>
</evidence>
<reference evidence="9" key="1">
    <citation type="submission" date="2014-11" db="EMBL/GenBank/DDBJ databases">
        <authorList>
            <person name="Hornung B.V."/>
        </authorList>
    </citation>
    <scope>NUCLEOTIDE SEQUENCE</scope>
    <source>
        <strain evidence="9">INE</strain>
    </source>
</reference>
<keyword evidence="10" id="KW-1185">Reference proteome</keyword>
<dbReference type="EMBL" id="LR746496">
    <property type="protein sequence ID" value="CAA7599629.1"/>
    <property type="molecule type" value="Genomic_DNA"/>
</dbReference>
<feature type="transmembrane region" description="Helical" evidence="7">
    <location>
        <begin position="148"/>
        <end position="166"/>
    </location>
</feature>
<comment type="subcellular location">
    <subcellularLocation>
        <location evidence="1">Cell membrane</location>
        <topology evidence="1">Multi-pass membrane protein</topology>
    </subcellularLocation>
</comment>
<dbReference type="PANTHER" id="PTHR30250:SF11">
    <property type="entry name" value="O-ANTIGEN TRANSPORTER-RELATED"/>
    <property type="match status" value="1"/>
</dbReference>
<sequence length="552" mass="61007">MGFTKSVTITFLSNMFLFLLSFISATLLSRVLGPAGAGVWNVASNFLTFGTLILGLGLSAANVFFLGKNRRDLGGIVGNNIVLTLLSAIILVPFYYLNTRFHFQFLRGVSDAQMLMVLLAVPFMNLKASLLNVLLGLQDVVAYNRVNVGDKVLNLILLVALFFYLASPSSAILAALAGTVIVNVWEMAILVRLVRRRDFLEKVPGREIPERESLKTEIPERESLGREISETESLGREIPERESLGREISGTEISKTESLGREISETESLGREIPERESLGREISGTEISKTEIPGTEIPEREIPEPGKWSRSGALRYLFSLDFPLMGRMLGYGLKAQVGNFIQRLNYSLDVFIVNYFLPLNQVGMYWVAVTLGKTLWAVSGSIATVILPVASSATNQGELDTFTNQVTRVSLALIALFSLVLGIISRPLIIWWFTYPFAPAAEAFLWLLPGVAIFSISNILANYLAGVGLVEKNIYSAVISGVVTVVLDFVLIPRIGINGASIATSLSYITFTLTTLYFYVRHTRCRWQDVLILKGADLALMRQTLSQRFKH</sequence>
<feature type="transmembrane region" description="Helical" evidence="7">
    <location>
        <begin position="116"/>
        <end position="136"/>
    </location>
</feature>
<name>A0A8S0W694_9FIRM</name>
<feature type="transmembrane region" description="Helical" evidence="7">
    <location>
        <begin position="73"/>
        <end position="96"/>
    </location>
</feature>
<feature type="compositionally biased region" description="Basic and acidic residues" evidence="6">
    <location>
        <begin position="213"/>
        <end position="245"/>
    </location>
</feature>
<evidence type="ECO:0000256" key="7">
    <source>
        <dbReference type="SAM" id="Phobius"/>
    </source>
</evidence>
<dbReference type="KEGG" id="aacx:DEACI_0255"/>
<dbReference type="InterPro" id="IPR050833">
    <property type="entry name" value="Poly_Biosynth_Transport"/>
</dbReference>
<accession>A0A8S0W694</accession>
<keyword evidence="4 7" id="KW-1133">Transmembrane helix</keyword>
<dbReference type="Proteomes" id="UP000836597">
    <property type="component" value="Chromosome"/>
</dbReference>
<organism evidence="8">
    <name type="scientific">Acididesulfobacillus acetoxydans</name>
    <dbReference type="NCBI Taxonomy" id="1561005"/>
    <lineage>
        <taxon>Bacteria</taxon>
        <taxon>Bacillati</taxon>
        <taxon>Bacillota</taxon>
        <taxon>Clostridia</taxon>
        <taxon>Eubacteriales</taxon>
        <taxon>Peptococcaceae</taxon>
        <taxon>Acididesulfobacillus</taxon>
    </lineage>
</organism>
<proteinExistence type="predicted"/>
<feature type="region of interest" description="Disordered" evidence="6">
    <location>
        <begin position="213"/>
        <end position="305"/>
    </location>
</feature>
<feature type="transmembrane region" description="Helical" evidence="7">
    <location>
        <begin position="503"/>
        <end position="521"/>
    </location>
</feature>